<name>A0A2N1NBU7_9GLOM</name>
<proteinExistence type="predicted"/>
<gene>
    <name evidence="1" type="ORF">RhiirC2_429356</name>
</gene>
<evidence type="ECO:0000313" key="1">
    <source>
        <dbReference type="EMBL" id="PKK71366.1"/>
    </source>
</evidence>
<dbReference type="Proteomes" id="UP000233469">
    <property type="component" value="Unassembled WGS sequence"/>
</dbReference>
<accession>A0A2N1NBU7</accession>
<dbReference type="AlphaFoldDB" id="A0A2N1NBU7"/>
<dbReference type="VEuPathDB" id="FungiDB:FUN_011222"/>
<reference evidence="1 2" key="2">
    <citation type="submission" date="2017-10" db="EMBL/GenBank/DDBJ databases">
        <title>Extensive intraspecific genome diversity in a model arbuscular mycorrhizal fungus.</title>
        <authorList>
            <person name="Chen E.C.H."/>
            <person name="Morin E."/>
            <person name="Baudet D."/>
            <person name="Noel J."/>
            <person name="Ndikumana S."/>
            <person name="Charron P."/>
            <person name="St-Onge C."/>
            <person name="Giorgi J."/>
            <person name="Grigoriev I.V."/>
            <person name="Roux C."/>
            <person name="Martin F.M."/>
            <person name="Corradi N."/>
        </authorList>
    </citation>
    <scope>NUCLEOTIDE SEQUENCE [LARGE SCALE GENOMIC DNA]</scope>
    <source>
        <strain evidence="1 2">C2</strain>
    </source>
</reference>
<evidence type="ECO:0000313" key="2">
    <source>
        <dbReference type="Proteomes" id="UP000233469"/>
    </source>
</evidence>
<dbReference type="Gene3D" id="3.40.50.300">
    <property type="entry name" value="P-loop containing nucleotide triphosphate hydrolases"/>
    <property type="match status" value="1"/>
</dbReference>
<comment type="caution">
    <text evidence="1">The sequence shown here is derived from an EMBL/GenBank/DDBJ whole genome shotgun (WGS) entry which is preliminary data.</text>
</comment>
<organism evidence="1 2">
    <name type="scientific">Rhizophagus irregularis</name>
    <dbReference type="NCBI Taxonomy" id="588596"/>
    <lineage>
        <taxon>Eukaryota</taxon>
        <taxon>Fungi</taxon>
        <taxon>Fungi incertae sedis</taxon>
        <taxon>Mucoromycota</taxon>
        <taxon>Glomeromycotina</taxon>
        <taxon>Glomeromycetes</taxon>
        <taxon>Glomerales</taxon>
        <taxon>Glomeraceae</taxon>
        <taxon>Rhizophagus</taxon>
    </lineage>
</organism>
<sequence length="329" mass="38833">MKSIMELPENPEVYSNSKTLISLSFPFLGNDEPVERFSIKDGKFWYIGRKAFDDVLKIIKEFVFGDGYMKCFIYGTIGYGKSHILATIVWFLLRTGKRVVYLPDFHELAIDPVDYVKSALYLAYENNNYKINKIYTCKTLNEIEKFCKEESEPLYIVVGQMNFLDSHNSTEIIEFLNRIARNHYYIKSSSANNRSVLCLKFLKVKQTNEKRIELYGGFDKDEMSQWWIKNDSKSPLMNDKQKEKIEYITRRNPLFLSFFLGSKENSENAFNHLKQILINKVQVPMMNFSDLISKSQRWDLYILLFTLQSIYKLRLVAISNDYYILNYNL</sequence>
<dbReference type="InterPro" id="IPR027417">
    <property type="entry name" value="P-loop_NTPase"/>
</dbReference>
<dbReference type="VEuPathDB" id="FungiDB:RhiirFUN_001733"/>
<protein>
    <submittedName>
        <fullName evidence="1">Uncharacterized protein</fullName>
    </submittedName>
</protein>
<dbReference type="EMBL" id="LLXL01000527">
    <property type="protein sequence ID" value="PKK71366.1"/>
    <property type="molecule type" value="Genomic_DNA"/>
</dbReference>
<dbReference type="SUPFAM" id="SSF52540">
    <property type="entry name" value="P-loop containing nucleoside triphosphate hydrolases"/>
    <property type="match status" value="1"/>
</dbReference>
<reference evidence="1 2" key="1">
    <citation type="submission" date="2016-04" db="EMBL/GenBank/DDBJ databases">
        <title>Genome analyses suggest a sexual origin of heterokaryosis in a supposedly ancient asexual fungus.</title>
        <authorList>
            <person name="Ropars J."/>
            <person name="Sedzielewska K."/>
            <person name="Noel J."/>
            <person name="Charron P."/>
            <person name="Farinelli L."/>
            <person name="Marton T."/>
            <person name="Kruger M."/>
            <person name="Pelin A."/>
            <person name="Brachmann A."/>
            <person name="Corradi N."/>
        </authorList>
    </citation>
    <scope>NUCLEOTIDE SEQUENCE [LARGE SCALE GENOMIC DNA]</scope>
    <source>
        <strain evidence="1 2">C2</strain>
    </source>
</reference>
<dbReference type="VEuPathDB" id="FungiDB:RhiirA1_113727"/>